<protein>
    <submittedName>
        <fullName evidence="1">Uncharacterized protein</fullName>
    </submittedName>
</protein>
<evidence type="ECO:0000313" key="2">
    <source>
        <dbReference type="Proteomes" id="UP000468707"/>
    </source>
</evidence>
<dbReference type="AlphaFoldDB" id="A0A6I5KY74"/>
<dbReference type="Proteomes" id="UP000468707">
    <property type="component" value="Unassembled WGS sequence"/>
</dbReference>
<organism evidence="1 2">
    <name type="scientific">Flagellimonas sediminis</name>
    <dbReference type="NCBI Taxonomy" id="2696468"/>
    <lineage>
        <taxon>Bacteria</taxon>
        <taxon>Pseudomonadati</taxon>
        <taxon>Bacteroidota</taxon>
        <taxon>Flavobacteriia</taxon>
        <taxon>Flavobacteriales</taxon>
        <taxon>Flavobacteriaceae</taxon>
        <taxon>Flagellimonas</taxon>
    </lineage>
</organism>
<name>A0A6I5KY74_9FLAO</name>
<sequence>MKIQIMQLSKTKSIITPNIFFQIGAFVLMVQLGSCDNAEEQNLPLKQTQSISLLIDKADIEKAELKEKLAYKNFHLTFLMEEVLRLNPDFNEISVKKLSKKGYSEAIYFDDLLSEQFIGEGQRSKIDSIQESLEAFNDLERESWHPYVLMIKEGEGNEYLFLINSYDPYTKKEIVQGYKLSPTVQLRLRYVDLSKEDIFGSNPIQETIGNTIYVLGILPENQENMLEVPLTEEEFEGGEGASSGGGSGSSDNYVKTQYVKIKDKKESWVEKADVKFEVVTATPSSLAPGDFRTHCGVNAGLGCYWNGSFLVHCNNSEVGDKRLINRNMGILQTGTFAEIAVYVIFEYDAWPAPTHVYEKTLNGESLKVGYRSYQSPYDEQVVNFNSQNPYNLTNGKNLSRNNSDIEYNFK</sequence>
<proteinExistence type="predicted"/>
<dbReference type="RefSeq" id="WP_163632101.1">
    <property type="nucleotide sequence ID" value="NZ_JAAAMI010000001.1"/>
</dbReference>
<comment type="caution">
    <text evidence="1">The sequence shown here is derived from an EMBL/GenBank/DDBJ whole genome shotgun (WGS) entry which is preliminary data.</text>
</comment>
<evidence type="ECO:0000313" key="1">
    <source>
        <dbReference type="EMBL" id="NDV41920.1"/>
    </source>
</evidence>
<gene>
    <name evidence="1" type="ORF">GTK07_01165</name>
</gene>
<keyword evidence="2" id="KW-1185">Reference proteome</keyword>
<dbReference type="EMBL" id="JAAAMI010000001">
    <property type="protein sequence ID" value="NDV41920.1"/>
    <property type="molecule type" value="Genomic_DNA"/>
</dbReference>
<accession>A0A6I5KY74</accession>
<reference evidence="1 2" key="1">
    <citation type="submission" date="2020-01" db="EMBL/GenBank/DDBJ databases">
        <title>Muricauda sediminis sp.nov. 40Bstr401.</title>
        <authorList>
            <person name="Xue Z."/>
            <person name="Zhu S."/>
            <person name="Ren N."/>
            <person name="Chen T."/>
            <person name="Chen X."/>
            <person name="Chen J."/>
            <person name="Yang J."/>
        </authorList>
    </citation>
    <scope>NUCLEOTIDE SEQUENCE [LARGE SCALE GENOMIC DNA]</scope>
    <source>
        <strain evidence="1 2">40Bstr401</strain>
    </source>
</reference>